<feature type="transmembrane region" description="Helical" evidence="2">
    <location>
        <begin position="123"/>
        <end position="143"/>
    </location>
</feature>
<dbReference type="InterPro" id="IPR050327">
    <property type="entry name" value="Proton-linked_MCT"/>
</dbReference>
<feature type="transmembrane region" description="Helical" evidence="2">
    <location>
        <begin position="303"/>
        <end position="325"/>
    </location>
</feature>
<feature type="transmembrane region" description="Helical" evidence="2">
    <location>
        <begin position="20"/>
        <end position="41"/>
    </location>
</feature>
<keyword evidence="2" id="KW-0812">Transmembrane</keyword>
<feature type="transmembrane region" description="Helical" evidence="2">
    <location>
        <begin position="421"/>
        <end position="446"/>
    </location>
</feature>
<dbReference type="Gene3D" id="1.20.1250.20">
    <property type="entry name" value="MFS general substrate transporter like domains"/>
    <property type="match status" value="1"/>
</dbReference>
<keyword evidence="2" id="KW-1133">Transmembrane helix</keyword>
<feature type="transmembrane region" description="Helical" evidence="2">
    <location>
        <begin position="357"/>
        <end position="379"/>
    </location>
</feature>
<protein>
    <recommendedName>
        <fullName evidence="3">Major facilitator superfamily (MFS) profile domain-containing protein</fullName>
    </recommendedName>
</protein>
<evidence type="ECO:0000313" key="4">
    <source>
        <dbReference type="EMBL" id="KAF6035455.1"/>
    </source>
</evidence>
<dbReference type="PANTHER" id="PTHR11360">
    <property type="entry name" value="MONOCARBOXYLATE TRANSPORTER"/>
    <property type="match status" value="1"/>
</dbReference>
<dbReference type="GO" id="GO:0008028">
    <property type="term" value="F:monocarboxylic acid transmembrane transporter activity"/>
    <property type="evidence" value="ECO:0007669"/>
    <property type="project" value="TreeGrafter"/>
</dbReference>
<evidence type="ECO:0000259" key="3">
    <source>
        <dbReference type="PROSITE" id="PS50850"/>
    </source>
</evidence>
<comment type="caution">
    <text evidence="4">The sequence shown here is derived from an EMBL/GenBank/DDBJ whole genome shotgun (WGS) entry which is preliminary data.</text>
</comment>
<evidence type="ECO:0000313" key="5">
    <source>
        <dbReference type="Proteomes" id="UP000593567"/>
    </source>
</evidence>
<dbReference type="AlphaFoldDB" id="A0A7J7KB75"/>
<feature type="transmembrane region" description="Helical" evidence="2">
    <location>
        <begin position="391"/>
        <end position="415"/>
    </location>
</feature>
<dbReference type="GO" id="GO:0016020">
    <property type="term" value="C:membrane"/>
    <property type="evidence" value="ECO:0007669"/>
    <property type="project" value="UniProtKB-SubCell"/>
</dbReference>
<comment type="subcellular location">
    <subcellularLocation>
        <location evidence="1">Membrane</location>
        <topology evidence="1">Multi-pass membrane protein</topology>
    </subcellularLocation>
</comment>
<dbReference type="PROSITE" id="PS50850">
    <property type="entry name" value="MFS"/>
    <property type="match status" value="1"/>
</dbReference>
<sequence length="452" mass="49209">MALLQIFKKPQLAKDKGYAWVILFFSFLSHFTHLGFSYGTAGNLTIAHQKVFNIDLQKGSLLGTIHVGVLMLFGESYSFCVDKEVWLQSYTDIWRSLCPGVGVSCTYSASSSILPLYFERFKYIAFAVAALGGYIAVITWPLISQYLLNKFGYSVAMGIMSTFNIIHLIAGVSFIDPQLENKNSENFRDNNLEWSNDVEGKVEVSADRDTNGGVDSKAAEFSEIDVADTFEESKSEAVVTEVPEVAAEENIQTLRQEFTILFKSPEVWLLAVSSIFWNTASSGYFVLINDYIVKNTKLNELEAALGITIAGIGNIVACITLALTGSLKLNRFILFGSSILLMSIGIFIAPFATTKAIYYTSTALYGLGIGSAVASVLAVISDLCSTQQLPLLFGIESFSKGLGVLALLPLAAYIAESTEEKYGLIFVGSCGVVGALAMLAIAVLTARKRRYS</sequence>
<evidence type="ECO:0000256" key="1">
    <source>
        <dbReference type="ARBA" id="ARBA00004141"/>
    </source>
</evidence>
<dbReference type="Pfam" id="PF07690">
    <property type="entry name" value="MFS_1"/>
    <property type="match status" value="1"/>
</dbReference>
<feature type="transmembrane region" description="Helical" evidence="2">
    <location>
        <begin position="267"/>
        <end position="288"/>
    </location>
</feature>
<feature type="transmembrane region" description="Helical" evidence="2">
    <location>
        <begin position="155"/>
        <end position="175"/>
    </location>
</feature>
<dbReference type="EMBL" id="VXIV02000875">
    <property type="protein sequence ID" value="KAF6035455.1"/>
    <property type="molecule type" value="Genomic_DNA"/>
</dbReference>
<reference evidence="4" key="1">
    <citation type="submission" date="2020-06" db="EMBL/GenBank/DDBJ databases">
        <title>Draft genome of Bugula neritina, a colonial animal packing powerful symbionts and potential medicines.</title>
        <authorList>
            <person name="Rayko M."/>
        </authorList>
    </citation>
    <scope>NUCLEOTIDE SEQUENCE [LARGE SCALE GENOMIC DNA]</scope>
    <source>
        <strain evidence="4">Kwan_BN1</strain>
    </source>
</reference>
<dbReference type="InterPro" id="IPR020846">
    <property type="entry name" value="MFS_dom"/>
</dbReference>
<accession>A0A7J7KB75</accession>
<dbReference type="SUPFAM" id="SSF103473">
    <property type="entry name" value="MFS general substrate transporter"/>
    <property type="match status" value="1"/>
</dbReference>
<keyword evidence="5" id="KW-1185">Reference proteome</keyword>
<name>A0A7J7KB75_BUGNE</name>
<dbReference type="InterPro" id="IPR011701">
    <property type="entry name" value="MFS"/>
</dbReference>
<feature type="transmembrane region" description="Helical" evidence="2">
    <location>
        <begin position="332"/>
        <end position="351"/>
    </location>
</feature>
<dbReference type="PANTHER" id="PTHR11360:SF284">
    <property type="entry name" value="EG:103B4.3 PROTEIN-RELATED"/>
    <property type="match status" value="1"/>
</dbReference>
<evidence type="ECO:0000256" key="2">
    <source>
        <dbReference type="SAM" id="Phobius"/>
    </source>
</evidence>
<proteinExistence type="predicted"/>
<feature type="domain" description="Major facilitator superfamily (MFS) profile" evidence="3">
    <location>
        <begin position="267"/>
        <end position="452"/>
    </location>
</feature>
<feature type="transmembrane region" description="Helical" evidence="2">
    <location>
        <begin position="61"/>
        <end position="80"/>
    </location>
</feature>
<keyword evidence="2" id="KW-0472">Membrane</keyword>
<organism evidence="4 5">
    <name type="scientific">Bugula neritina</name>
    <name type="common">Brown bryozoan</name>
    <name type="synonym">Sertularia neritina</name>
    <dbReference type="NCBI Taxonomy" id="10212"/>
    <lineage>
        <taxon>Eukaryota</taxon>
        <taxon>Metazoa</taxon>
        <taxon>Spiralia</taxon>
        <taxon>Lophotrochozoa</taxon>
        <taxon>Bryozoa</taxon>
        <taxon>Gymnolaemata</taxon>
        <taxon>Cheilostomatida</taxon>
        <taxon>Flustrina</taxon>
        <taxon>Buguloidea</taxon>
        <taxon>Bugulidae</taxon>
        <taxon>Bugula</taxon>
    </lineage>
</organism>
<dbReference type="InterPro" id="IPR036259">
    <property type="entry name" value="MFS_trans_sf"/>
</dbReference>
<gene>
    <name evidence="4" type="ORF">EB796_006238</name>
</gene>
<dbReference type="OrthoDB" id="6286464at2759"/>
<dbReference type="Proteomes" id="UP000593567">
    <property type="component" value="Unassembled WGS sequence"/>
</dbReference>